<evidence type="ECO:0000313" key="2">
    <source>
        <dbReference type="EMBL" id="KAG1569623.1"/>
    </source>
</evidence>
<dbReference type="Proteomes" id="UP000740926">
    <property type="component" value="Unassembled WGS sequence"/>
</dbReference>
<dbReference type="InterPro" id="IPR032675">
    <property type="entry name" value="LRR_dom_sf"/>
</dbReference>
<keyword evidence="3" id="KW-1185">Reference proteome</keyword>
<gene>
    <name evidence="2" type="ORF">G6F50_006213</name>
</gene>
<dbReference type="Pfam" id="PF12937">
    <property type="entry name" value="F-box-like"/>
    <property type="match status" value="1"/>
</dbReference>
<feature type="domain" description="F-box" evidence="1">
    <location>
        <begin position="6"/>
        <end position="39"/>
    </location>
</feature>
<accession>A0A9P6Z2W3</accession>
<dbReference type="SUPFAM" id="SSF52047">
    <property type="entry name" value="RNI-like"/>
    <property type="match status" value="1"/>
</dbReference>
<evidence type="ECO:0000313" key="3">
    <source>
        <dbReference type="Proteomes" id="UP000740926"/>
    </source>
</evidence>
<comment type="caution">
    <text evidence="2">The sequence shown here is derived from an EMBL/GenBank/DDBJ whole genome shotgun (WGS) entry which is preliminary data.</text>
</comment>
<protein>
    <recommendedName>
        <fullName evidence="1">F-box domain-containing protein</fullName>
    </recommendedName>
</protein>
<dbReference type="EMBL" id="JAANIU010000890">
    <property type="protein sequence ID" value="KAG1569623.1"/>
    <property type="molecule type" value="Genomic_DNA"/>
</dbReference>
<sequence length="527" mass="61307">MSSAIQLPNEILLSVFELLSQADQFTCQYICQAWFTSARQICYQNIKINNTNALTLLRCFDSNQFCPFLYIKGISIHYYPYFNSQRHLTKEEFTRLIQYCVNLEELSIALNSVYWDYLWTSPSIKLRGLQRLLCPEAPRRIPEKAIGYYGSLQKFSSHLTCLVIHCSCDHWIKSSFGHLTHYLALFPYLRQLTIAAGSRRSIIYLHDILKVCSQLTHLVFHLDHPFISQNDVGSVMTSYPSLRELDIYLPSFSISSFDYIQKRFSHLHRLTLKLFHGQNHEWSPEKTNYLRTKLIPFFRSIATYSIKFDMEDGCEAIEASIAKWFEGNTVAQLDVSESRYERIQMELHKEGKRQEIRYRVTWNPQNNPYHPCLRYLSSKGHTITELNITNYFNNPDVDTILRACPSLHTLSLESSSSRGFDDAWVLQDSTYRHANLTRIQLKRVCLNISTLKTLSAKAPALKQLIIAHSQLTHDYYACLDKDDLLKECFSFLASQQLVLNNICLSTKNIQGKCRTTIKYNLVKILFP</sequence>
<reference evidence="2 3" key="1">
    <citation type="journal article" date="2020" name="Microb. Genom.">
        <title>Genetic diversity of clinical and environmental Mucorales isolates obtained from an investigation of mucormycosis cases among solid organ transplant recipients.</title>
        <authorList>
            <person name="Nguyen M.H."/>
            <person name="Kaul D."/>
            <person name="Muto C."/>
            <person name="Cheng S.J."/>
            <person name="Richter R.A."/>
            <person name="Bruno V.M."/>
            <person name="Liu G."/>
            <person name="Beyhan S."/>
            <person name="Sundermann A.J."/>
            <person name="Mounaud S."/>
            <person name="Pasculle A.W."/>
            <person name="Nierman W.C."/>
            <person name="Driscoll E."/>
            <person name="Cumbie R."/>
            <person name="Clancy C.J."/>
            <person name="Dupont C.L."/>
        </authorList>
    </citation>
    <scope>NUCLEOTIDE SEQUENCE [LARGE SCALE GENOMIC DNA]</scope>
    <source>
        <strain evidence="2 3">GL24</strain>
    </source>
</reference>
<dbReference type="InterPro" id="IPR001810">
    <property type="entry name" value="F-box_dom"/>
</dbReference>
<name>A0A9P6Z2W3_9FUNG</name>
<proteinExistence type="predicted"/>
<organism evidence="2 3">
    <name type="scientific">Rhizopus delemar</name>
    <dbReference type="NCBI Taxonomy" id="936053"/>
    <lineage>
        <taxon>Eukaryota</taxon>
        <taxon>Fungi</taxon>
        <taxon>Fungi incertae sedis</taxon>
        <taxon>Mucoromycota</taxon>
        <taxon>Mucoromycotina</taxon>
        <taxon>Mucoromycetes</taxon>
        <taxon>Mucorales</taxon>
        <taxon>Mucorineae</taxon>
        <taxon>Rhizopodaceae</taxon>
        <taxon>Rhizopus</taxon>
    </lineage>
</organism>
<evidence type="ECO:0000259" key="1">
    <source>
        <dbReference type="Pfam" id="PF12937"/>
    </source>
</evidence>
<dbReference type="Gene3D" id="3.80.10.10">
    <property type="entry name" value="Ribonuclease Inhibitor"/>
    <property type="match status" value="2"/>
</dbReference>
<dbReference type="AlphaFoldDB" id="A0A9P6Z2W3"/>